<dbReference type="Pfam" id="PF04851">
    <property type="entry name" value="ResIII"/>
    <property type="match status" value="1"/>
</dbReference>
<dbReference type="REBASE" id="174184">
    <property type="entry name" value="JteJYFY1ORF3715P"/>
</dbReference>
<dbReference type="InterPro" id="IPR001650">
    <property type="entry name" value="Helicase_C-like"/>
</dbReference>
<evidence type="ECO:0000313" key="3">
    <source>
        <dbReference type="Proteomes" id="UP000182938"/>
    </source>
</evidence>
<accession>A0A1L3MEF9</accession>
<dbReference type="PANTHER" id="PTHR47396">
    <property type="entry name" value="TYPE I RESTRICTION ENZYME ECOKI R PROTEIN"/>
    <property type="match status" value="1"/>
</dbReference>
<name>A0A1L3MEF9_9MICO</name>
<keyword evidence="2" id="KW-0255">Endonuclease</keyword>
<keyword evidence="2" id="KW-0540">Nuclease</keyword>
<dbReference type="AlphaFoldDB" id="A0A1L3MEF9"/>
<evidence type="ECO:0000259" key="1">
    <source>
        <dbReference type="PROSITE" id="PS51194"/>
    </source>
</evidence>
<dbReference type="KEGG" id="jte:ASJ30_03720"/>
<dbReference type="PANTHER" id="PTHR47396:SF1">
    <property type="entry name" value="ATP-DEPENDENT HELICASE IRC3-RELATED"/>
    <property type="match status" value="1"/>
</dbReference>
<dbReference type="GO" id="GO:0016787">
    <property type="term" value="F:hydrolase activity"/>
    <property type="evidence" value="ECO:0007669"/>
    <property type="project" value="InterPro"/>
</dbReference>
<organism evidence="2 3">
    <name type="scientific">Janibacter indicus</name>
    <dbReference type="NCBI Taxonomy" id="857417"/>
    <lineage>
        <taxon>Bacteria</taxon>
        <taxon>Bacillati</taxon>
        <taxon>Actinomycetota</taxon>
        <taxon>Actinomycetes</taxon>
        <taxon>Micrococcales</taxon>
        <taxon>Intrasporangiaceae</taxon>
        <taxon>Janibacter</taxon>
    </lineage>
</organism>
<dbReference type="EMBL" id="CP013290">
    <property type="protein sequence ID" value="APH00753.1"/>
    <property type="molecule type" value="Genomic_DNA"/>
</dbReference>
<dbReference type="SUPFAM" id="SSF52540">
    <property type="entry name" value="P-loop containing nucleoside triphosphate hydrolases"/>
    <property type="match status" value="1"/>
</dbReference>
<dbReference type="Gene3D" id="3.40.50.300">
    <property type="entry name" value="P-loop containing nucleotide triphosphate hydrolases"/>
    <property type="match status" value="1"/>
</dbReference>
<evidence type="ECO:0000313" key="2">
    <source>
        <dbReference type="EMBL" id="APH00753.1"/>
    </source>
</evidence>
<dbReference type="GO" id="GO:0005829">
    <property type="term" value="C:cytosol"/>
    <property type="evidence" value="ECO:0007669"/>
    <property type="project" value="TreeGrafter"/>
</dbReference>
<dbReference type="GO" id="GO:0003677">
    <property type="term" value="F:DNA binding"/>
    <property type="evidence" value="ECO:0007669"/>
    <property type="project" value="InterPro"/>
</dbReference>
<proteinExistence type="predicted"/>
<dbReference type="InterPro" id="IPR050742">
    <property type="entry name" value="Helicase_Restrict-Modif_Enz"/>
</dbReference>
<keyword evidence="2" id="KW-0378">Hydrolase</keyword>
<dbReference type="PROSITE" id="PS51194">
    <property type="entry name" value="HELICASE_CTER"/>
    <property type="match status" value="1"/>
</dbReference>
<dbReference type="Proteomes" id="UP000182938">
    <property type="component" value="Chromosome"/>
</dbReference>
<gene>
    <name evidence="2" type="ORF">ASJ30_03720</name>
</gene>
<dbReference type="InterPro" id="IPR006935">
    <property type="entry name" value="Helicase/UvrB_N"/>
</dbReference>
<dbReference type="InterPro" id="IPR027417">
    <property type="entry name" value="P-loop_NTPase"/>
</dbReference>
<keyword evidence="3" id="KW-1185">Reference proteome</keyword>
<sequence length="976" mass="109911">MAEKDQRFPLAAGIAHMVDPQVSDLVAGLEPEFLEQVTPVTAELLRFWFQQDFCDVRDLNFHAGQRSAILHVIYAHEVLGARTLSDLYQAAAPEAMLDGGVLGEVTRERNRHPKYAAKMATGTGKTWVLNALLTWQYLNKLATPDDDRFTSNFLIVAPGLIVYDRLLDSFMGREVDGERDFATSDIYQQRDLFVPDNHRTAVFGFLQSSVVTKGDIGRKVTGSGVVAITNWHLLAGVEDENFVDAGVAVEAPGKDVDAKAAVESFFPLTPGINSGNALDVLDRRFARGGPLQFLVDLPDLMVMNDEAHHIHEVRSAGEVTDVEWQKSLLEIAAPKGARFIQMDFSATPFNEVGTGKKKGRQYFPHIVVDFDLTSAMRAGLVKALALDKRKEIAALPLEFRAERDDRGNVTALSQGQRVMLQAGLAKLRILEDQFAKTDPEKHPKLLVICEDTNVTPLVEEFFHETGMGADEVLRVDSGRKAELSQKDWEPIRERLFDVDRHETPRVIVSVLMLREGFDVSNICVVVPLRSSQSSILLEQTVGRGLRLMWRGDETIDELKHETRQRIANGQEPNNYFDVLFVVEHPAFEEFYKDLIDEGLAGSVGDEADKKNPRGDLESVDLKSGYQLFDFEIPVILREANDELKAPSLDPMSLPTSKYPMDFLIRQIGKGDQFASHDQQEGTQYGDYRVEGGILTATGYNDYLSRMTNRITHALGANITKSAAKYKAASQFPILQAHQPLVVGWLDTYIRHRLFGKNFDPHQDENWRVLMVDDVAQHIAGVFATKLTELQQSVSAAEAEVRHLLLSEVHTIPVRSTSCVEVNKCIYPKLPIPTNKGGLERRFILWAEKDSKVEAFCKIHEHRHQVMRRPYLKADGMPAQYSPDFIVRTDDSIFVVETKAQSALSDENVRRKERAALAWVEQINRLQPHLRMDVSWSYVLLGEEFVKNWESKGMRASEALEMARLRRPDESGQTMMF</sequence>
<reference evidence="2 3" key="1">
    <citation type="submission" date="2015-11" db="EMBL/GenBank/DDBJ databases">
        <authorList>
            <person name="Zhang Y."/>
            <person name="Guo Z."/>
        </authorList>
    </citation>
    <scope>NUCLEOTIDE SEQUENCE [LARGE SCALE GENOMIC DNA]</scope>
    <source>
        <strain evidence="2 3">YFY001</strain>
    </source>
</reference>
<dbReference type="RefSeq" id="WP_072623918.1">
    <property type="nucleotide sequence ID" value="NZ_CP013290.1"/>
</dbReference>
<dbReference type="GO" id="GO:0004519">
    <property type="term" value="F:endonuclease activity"/>
    <property type="evidence" value="ECO:0007669"/>
    <property type="project" value="UniProtKB-KW"/>
</dbReference>
<dbReference type="GO" id="GO:0005524">
    <property type="term" value="F:ATP binding"/>
    <property type="evidence" value="ECO:0007669"/>
    <property type="project" value="InterPro"/>
</dbReference>
<feature type="domain" description="Helicase C-terminal" evidence="1">
    <location>
        <begin position="429"/>
        <end position="595"/>
    </location>
</feature>
<protein>
    <submittedName>
        <fullName evidence="2">Restriction endonuclease subunit R</fullName>
    </submittedName>
</protein>